<dbReference type="GO" id="GO:0016706">
    <property type="term" value="F:2-oxoglutarate-dependent dioxygenase activity"/>
    <property type="evidence" value="ECO:0007669"/>
    <property type="project" value="UniProtKB-ARBA"/>
</dbReference>
<dbReference type="PANTHER" id="PTHR20883:SF48">
    <property type="entry name" value="ECTOINE DIOXYGENASE"/>
    <property type="match status" value="1"/>
</dbReference>
<protein>
    <submittedName>
        <fullName evidence="1">Protein involved in biosynthesis of mitomycin antibiotics/polyketide fumonisin</fullName>
    </submittedName>
</protein>
<sequence length="269" mass="30040">MNKHQSVSAEMQQAFEQEGFTVARGLFSRQQVDELLATMMAMHAAGPIPELGYYPVPAEQANGDTLKQYPRIIHPHKVNATARRYLIHPAIMQALGVLFGEEALAAQAMFYFKPPHARGQSLHQDNFFLKVEPGTCIAAWVALDPADEENGGLVLVPYTNRAEIQCPHEADQSIFFTNEEVTLPEGATPVPVRLEAGDVLFFNGNIIHGSYPNRSDVRWRRCFIGHYVGVSTTRIGTFYNDLYTADGRRLQREENRDAGPCGTIVDEIH</sequence>
<dbReference type="SUPFAM" id="SSF51197">
    <property type="entry name" value="Clavaminate synthase-like"/>
    <property type="match status" value="1"/>
</dbReference>
<reference evidence="1" key="1">
    <citation type="submission" date="2018-12" db="EMBL/GenBank/DDBJ databases">
        <title>Novel natural products biosynthetic potential of the class Ktedonobacteria.</title>
        <authorList>
            <person name="Zheng Y."/>
            <person name="Saitou A."/>
            <person name="Wang C.M."/>
            <person name="Toyoda A."/>
            <person name="Minakuchi Y."/>
            <person name="Sekiguchi Y."/>
            <person name="Ueda K."/>
            <person name="Takano H."/>
            <person name="Sakai Y."/>
            <person name="Yokota A."/>
            <person name="Yabe S."/>
        </authorList>
    </citation>
    <scope>NUCLEOTIDE SEQUENCE</scope>
    <source>
        <strain evidence="1">COM3</strain>
    </source>
</reference>
<name>A0A455SG11_9CHLR</name>
<dbReference type="PANTHER" id="PTHR20883">
    <property type="entry name" value="PHYTANOYL-COA DIOXYGENASE DOMAIN CONTAINING 1"/>
    <property type="match status" value="1"/>
</dbReference>
<gene>
    <name evidence="1" type="ORF">KTC_21540</name>
</gene>
<dbReference type="GO" id="GO:0005506">
    <property type="term" value="F:iron ion binding"/>
    <property type="evidence" value="ECO:0007669"/>
    <property type="project" value="UniProtKB-ARBA"/>
</dbReference>
<dbReference type="AlphaFoldDB" id="A0A455SG11"/>
<organism evidence="1">
    <name type="scientific">Thermosporothrix sp. COM3</name>
    <dbReference type="NCBI Taxonomy" id="2490863"/>
    <lineage>
        <taxon>Bacteria</taxon>
        <taxon>Bacillati</taxon>
        <taxon>Chloroflexota</taxon>
        <taxon>Ktedonobacteria</taxon>
        <taxon>Ktedonobacterales</taxon>
        <taxon>Thermosporotrichaceae</taxon>
        <taxon>Thermosporothrix</taxon>
    </lineage>
</organism>
<accession>A0A455SG11</accession>
<proteinExistence type="predicted"/>
<dbReference type="EMBL" id="AP019376">
    <property type="protein sequence ID" value="BBH87403.1"/>
    <property type="molecule type" value="Genomic_DNA"/>
</dbReference>
<evidence type="ECO:0000313" key="1">
    <source>
        <dbReference type="EMBL" id="BBH87403.1"/>
    </source>
</evidence>
<dbReference type="Pfam" id="PF05721">
    <property type="entry name" value="PhyH"/>
    <property type="match status" value="1"/>
</dbReference>
<dbReference type="InterPro" id="IPR008775">
    <property type="entry name" value="Phytyl_CoA_dOase-like"/>
</dbReference>
<dbReference type="Gene3D" id="2.60.120.620">
    <property type="entry name" value="q2cbj1_9rhob like domain"/>
    <property type="match status" value="1"/>
</dbReference>